<evidence type="ECO:0000256" key="1">
    <source>
        <dbReference type="SAM" id="MobiDB-lite"/>
    </source>
</evidence>
<dbReference type="PATRIC" id="fig|1608419.3.peg.2536"/>
<sequence>MPPRQPSSRLLASRRLGRASRGDSLASFPSAELARAYLVGEDVYLGQGRWWRWERDGVPGWLAPFLEETGLLGA</sequence>
<dbReference type="EMBL" id="JYFQ01000096">
    <property type="protein sequence ID" value="KKZ12971.1"/>
    <property type="molecule type" value="Genomic_DNA"/>
</dbReference>
<evidence type="ECO:0000313" key="3">
    <source>
        <dbReference type="Proteomes" id="UP000035037"/>
    </source>
</evidence>
<gene>
    <name evidence="2" type="ORF">TQ37_04875</name>
</gene>
<protein>
    <submittedName>
        <fullName evidence="2">Uncharacterized protein</fullName>
    </submittedName>
</protein>
<accession>A0A0G8AWC9</accession>
<name>A0A0G8AWC9_9SYNE</name>
<reference evidence="2 3" key="1">
    <citation type="submission" date="2015-02" db="EMBL/GenBank/DDBJ databases">
        <authorList>
            <person name="Slaby B."/>
            <person name="Hentschel U."/>
        </authorList>
    </citation>
    <scope>NUCLEOTIDE SEQUENCE [LARGE SCALE GENOMIC DNA]</scope>
    <source>
        <strain evidence="2">15L</strain>
    </source>
</reference>
<organism evidence="2 3">
    <name type="scientific">Candidatus Synechococcus spongiarum 15L</name>
    <dbReference type="NCBI Taxonomy" id="1608419"/>
    <lineage>
        <taxon>Bacteria</taxon>
        <taxon>Bacillati</taxon>
        <taxon>Cyanobacteriota</taxon>
        <taxon>Cyanophyceae</taxon>
        <taxon>Synechococcales</taxon>
        <taxon>Synechococcaceae</taxon>
        <taxon>Synechococcus</taxon>
    </lineage>
</organism>
<comment type="caution">
    <text evidence="2">The sequence shown here is derived from an EMBL/GenBank/DDBJ whole genome shotgun (WGS) entry which is preliminary data.</text>
</comment>
<evidence type="ECO:0000313" key="2">
    <source>
        <dbReference type="EMBL" id="KKZ12971.1"/>
    </source>
</evidence>
<dbReference type="AlphaFoldDB" id="A0A0G8AWC9"/>
<dbReference type="Proteomes" id="UP000035037">
    <property type="component" value="Unassembled WGS sequence"/>
</dbReference>
<reference evidence="2 3" key="2">
    <citation type="submission" date="2015-05" db="EMBL/GenBank/DDBJ databases">
        <title>Lifestyle Evolution in Cyanobacterial Symbionts of Sponges.</title>
        <authorList>
            <person name="Burgsdorf I."/>
            <person name="Slaby B.M."/>
            <person name="Handley K.M."/>
            <person name="Haber M."/>
            <person name="Blom J."/>
            <person name="Marshall C.W."/>
            <person name="Gilbert J.A."/>
            <person name="Hentschel U."/>
            <person name="Steindler L."/>
        </authorList>
    </citation>
    <scope>NUCLEOTIDE SEQUENCE [LARGE SCALE GENOMIC DNA]</scope>
    <source>
        <strain evidence="2">15L</strain>
    </source>
</reference>
<proteinExistence type="predicted"/>
<feature type="region of interest" description="Disordered" evidence="1">
    <location>
        <begin position="1"/>
        <end position="23"/>
    </location>
</feature>